<sequence>MEMVERYIYAVTRRLREKQREDIAQELRVLIEDMLDTRAAEHEPTVSDVETVLKELGEPSKLAARYADRPRYIIGPEMYDAYILLLKIVLPLVAFGMVVATIVQYVTAPPQNLWNVLGFIIGSLLGKLPDALIQVFAWLTVFFVFIERFAADKIRAVKRDTANWKPSDLPEIPKSGAILPKRSTSVKRIVFMVILLILFNIATGQFGIHLPGSSNASFQLFNFSISHGYQALVYVCFGIGIVKEIMKMVVIRYSFKFAVVNTVMGILSLVSAVIVLANMNLWRLAFMHQLDAWGGRLPANVDLSQPILIGGKVILGILIFLFVCETSLTFTRAFSNGTQEVR</sequence>
<accession>A0ABW4JFU9</accession>
<evidence type="ECO:0000313" key="3">
    <source>
        <dbReference type="Proteomes" id="UP001597079"/>
    </source>
</evidence>
<feature type="transmembrane region" description="Helical" evidence="1">
    <location>
        <begin position="81"/>
        <end position="106"/>
    </location>
</feature>
<organism evidence="2 3">
    <name type="scientific">Alicyclobacillus fodiniaquatilis</name>
    <dbReference type="NCBI Taxonomy" id="1661150"/>
    <lineage>
        <taxon>Bacteria</taxon>
        <taxon>Bacillati</taxon>
        <taxon>Bacillota</taxon>
        <taxon>Bacilli</taxon>
        <taxon>Bacillales</taxon>
        <taxon>Alicyclobacillaceae</taxon>
        <taxon>Alicyclobacillus</taxon>
    </lineage>
</organism>
<comment type="caution">
    <text evidence="2">The sequence shown here is derived from an EMBL/GenBank/DDBJ whole genome shotgun (WGS) entry which is preliminary data.</text>
</comment>
<name>A0ABW4JFU9_9BACL</name>
<keyword evidence="1" id="KW-0812">Transmembrane</keyword>
<dbReference type="Pfam" id="PF22564">
    <property type="entry name" value="HAAS"/>
    <property type="match status" value="1"/>
</dbReference>
<proteinExistence type="predicted"/>
<evidence type="ECO:0000313" key="2">
    <source>
        <dbReference type="EMBL" id="MFD1674749.1"/>
    </source>
</evidence>
<feature type="transmembrane region" description="Helical" evidence="1">
    <location>
        <begin position="189"/>
        <end position="208"/>
    </location>
</feature>
<dbReference type="EMBL" id="JBHUCX010000021">
    <property type="protein sequence ID" value="MFD1674749.1"/>
    <property type="molecule type" value="Genomic_DNA"/>
</dbReference>
<feature type="transmembrane region" description="Helical" evidence="1">
    <location>
        <begin position="228"/>
        <end position="246"/>
    </location>
</feature>
<reference evidence="3" key="1">
    <citation type="journal article" date="2019" name="Int. J. Syst. Evol. Microbiol.">
        <title>The Global Catalogue of Microorganisms (GCM) 10K type strain sequencing project: providing services to taxonomists for standard genome sequencing and annotation.</title>
        <authorList>
            <consortium name="The Broad Institute Genomics Platform"/>
            <consortium name="The Broad Institute Genome Sequencing Center for Infectious Disease"/>
            <person name="Wu L."/>
            <person name="Ma J."/>
        </authorList>
    </citation>
    <scope>NUCLEOTIDE SEQUENCE [LARGE SCALE GENOMIC DNA]</scope>
    <source>
        <strain evidence="3">CGMCC 1.12286</strain>
    </source>
</reference>
<gene>
    <name evidence="2" type="ORF">ACFSB2_08555</name>
</gene>
<feature type="transmembrane region" description="Helical" evidence="1">
    <location>
        <begin position="303"/>
        <end position="324"/>
    </location>
</feature>
<feature type="transmembrane region" description="Helical" evidence="1">
    <location>
        <begin position="258"/>
        <end position="283"/>
    </location>
</feature>
<keyword evidence="1" id="KW-1133">Transmembrane helix</keyword>
<dbReference type="Proteomes" id="UP001597079">
    <property type="component" value="Unassembled WGS sequence"/>
</dbReference>
<keyword evidence="3" id="KW-1185">Reference proteome</keyword>
<dbReference type="RefSeq" id="WP_377942623.1">
    <property type="nucleotide sequence ID" value="NZ_JBHUCX010000021.1"/>
</dbReference>
<feature type="transmembrane region" description="Helical" evidence="1">
    <location>
        <begin position="131"/>
        <end position="150"/>
    </location>
</feature>
<keyword evidence="1" id="KW-0472">Membrane</keyword>
<evidence type="ECO:0000256" key="1">
    <source>
        <dbReference type="SAM" id="Phobius"/>
    </source>
</evidence>
<protein>
    <submittedName>
        <fullName evidence="2">Uncharacterized protein</fullName>
    </submittedName>
</protein>